<keyword evidence="3" id="KW-1185">Reference proteome</keyword>
<protein>
    <submittedName>
        <fullName evidence="2">DUF1631 family protein</fullName>
    </submittedName>
</protein>
<evidence type="ECO:0000313" key="3">
    <source>
        <dbReference type="Proteomes" id="UP001168380"/>
    </source>
</evidence>
<accession>A0ABT8TIG3</accession>
<gene>
    <name evidence="2" type="ORF">QWI16_13920</name>
</gene>
<dbReference type="Proteomes" id="UP001168380">
    <property type="component" value="Unassembled WGS sequence"/>
</dbReference>
<sequence>MVRTKVQADALAQAFADIRQWSGATGALNSAQAQSLMNAQRMGLADFERLAPGADLGYLVGLWVVRGVREALSCDPALSERLTTFLTQLLYLTAADAECRLWQNTRWCTAIDRLLFHWQCWYGSGDLSTDRFLQRCDDLLLQCRDAKASVCLEVIESFNRRADKELDRAALLASRIADTERGKLKRQQAEERVTALLNECFSGNSVPDAIYRYITQSLSPALQFCLINDREHLWEFWTEMLTQLVQAFSLNKTAEQQQAFFCQGPQLGARLSAAAPPPGCEPNEYHEFVTQVIVDIEALLAGQRVHTVIAPPAPASVATVSVKAHPRDGEPCPIASGDWLVFDSPHEGRIHCQLLLQMPGSHDLVLVNRQGHKVLQLSVGRMLDALDRGSVSPLADIKAYSTALNRAAARLEYCHSDLAAKRRLASRMEAQRQAQAKRQQAAREQAAKARADADRTRRQQAMAEERRRLEREKREREAEERVAQREYEQQRLTEALARVDELATGSSADIPLADGSQCRAQLGMIMPSTGKHLFYDRFGRKVAEWRREQLAELLLEGRAVFYEAEPGFESRLEQIVHAQRKVPVL</sequence>
<feature type="region of interest" description="Disordered" evidence="1">
    <location>
        <begin position="429"/>
        <end position="482"/>
    </location>
</feature>
<dbReference type="InterPro" id="IPR012434">
    <property type="entry name" value="DUF1631"/>
</dbReference>
<dbReference type="RefSeq" id="WP_302714043.1">
    <property type="nucleotide sequence ID" value="NZ_JAULRT010000060.1"/>
</dbReference>
<organism evidence="2 3">
    <name type="scientific">Gilvimarinus algae</name>
    <dbReference type="NCBI Taxonomy" id="3058037"/>
    <lineage>
        <taxon>Bacteria</taxon>
        <taxon>Pseudomonadati</taxon>
        <taxon>Pseudomonadota</taxon>
        <taxon>Gammaproteobacteria</taxon>
        <taxon>Cellvibrionales</taxon>
        <taxon>Cellvibrionaceae</taxon>
        <taxon>Gilvimarinus</taxon>
    </lineage>
</organism>
<comment type="caution">
    <text evidence="2">The sequence shown here is derived from an EMBL/GenBank/DDBJ whole genome shotgun (WGS) entry which is preliminary data.</text>
</comment>
<evidence type="ECO:0000313" key="2">
    <source>
        <dbReference type="EMBL" id="MDO3383274.1"/>
    </source>
</evidence>
<dbReference type="EMBL" id="JAULRT010000060">
    <property type="protein sequence ID" value="MDO3383274.1"/>
    <property type="molecule type" value="Genomic_DNA"/>
</dbReference>
<dbReference type="Pfam" id="PF07793">
    <property type="entry name" value="DUF1631"/>
    <property type="match status" value="2"/>
</dbReference>
<proteinExistence type="predicted"/>
<feature type="compositionally biased region" description="Low complexity" evidence="1">
    <location>
        <begin position="429"/>
        <end position="444"/>
    </location>
</feature>
<name>A0ABT8TIG3_9GAMM</name>
<feature type="compositionally biased region" description="Basic and acidic residues" evidence="1">
    <location>
        <begin position="445"/>
        <end position="482"/>
    </location>
</feature>
<evidence type="ECO:0000256" key="1">
    <source>
        <dbReference type="SAM" id="MobiDB-lite"/>
    </source>
</evidence>
<reference evidence="2" key="1">
    <citation type="submission" date="2023-07" db="EMBL/GenBank/DDBJ databases">
        <title>Gilvimarinus algae sp. nov., isolated from the surface of Kelp.</title>
        <authorList>
            <person name="Sun Y.Y."/>
            <person name="Gong Y."/>
            <person name="Du Z.J."/>
        </authorList>
    </citation>
    <scope>NUCLEOTIDE SEQUENCE</scope>
    <source>
        <strain evidence="2">SDUM040014</strain>
    </source>
</reference>